<sequence length="55" mass="6576">MEREKITNEERYSKILSQIEIYLKKGFSNLTKKEMQDLELLSQAAEEWELSNINL</sequence>
<keyword evidence="2" id="KW-1185">Reference proteome</keyword>
<dbReference type="RefSeq" id="WP_282334015.1">
    <property type="nucleotide sequence ID" value="NZ_JASBRG010000005.1"/>
</dbReference>
<name>A0ABT6RBI7_9BACT</name>
<evidence type="ECO:0000313" key="1">
    <source>
        <dbReference type="EMBL" id="MDI3319913.1"/>
    </source>
</evidence>
<organism evidence="1 2">
    <name type="scientific">Pinibacter soli</name>
    <dbReference type="NCBI Taxonomy" id="3044211"/>
    <lineage>
        <taxon>Bacteria</taxon>
        <taxon>Pseudomonadati</taxon>
        <taxon>Bacteroidota</taxon>
        <taxon>Chitinophagia</taxon>
        <taxon>Chitinophagales</taxon>
        <taxon>Chitinophagaceae</taxon>
        <taxon>Pinibacter</taxon>
    </lineage>
</organism>
<gene>
    <name evidence="1" type="ORF">QJ048_09030</name>
</gene>
<comment type="caution">
    <text evidence="1">The sequence shown here is derived from an EMBL/GenBank/DDBJ whole genome shotgun (WGS) entry which is preliminary data.</text>
</comment>
<protein>
    <submittedName>
        <fullName evidence="1">Uncharacterized protein</fullName>
    </submittedName>
</protein>
<proteinExistence type="predicted"/>
<evidence type="ECO:0000313" key="2">
    <source>
        <dbReference type="Proteomes" id="UP001226434"/>
    </source>
</evidence>
<dbReference type="Proteomes" id="UP001226434">
    <property type="component" value="Unassembled WGS sequence"/>
</dbReference>
<reference evidence="1 2" key="1">
    <citation type="submission" date="2023-05" db="EMBL/GenBank/DDBJ databases">
        <title>Genome sequence of Pinibacter sp. MAH-24.</title>
        <authorList>
            <person name="Huq M.A."/>
        </authorList>
    </citation>
    <scope>NUCLEOTIDE SEQUENCE [LARGE SCALE GENOMIC DNA]</scope>
    <source>
        <strain evidence="1 2">MAH-24</strain>
    </source>
</reference>
<dbReference type="EMBL" id="JASBRG010000005">
    <property type="protein sequence ID" value="MDI3319913.1"/>
    <property type="molecule type" value="Genomic_DNA"/>
</dbReference>
<accession>A0ABT6RBI7</accession>